<dbReference type="InterPro" id="IPR029061">
    <property type="entry name" value="THDP-binding"/>
</dbReference>
<evidence type="ECO:0000256" key="1">
    <source>
        <dbReference type="ARBA" id="ARBA00011595"/>
    </source>
</evidence>
<organism evidence="8">
    <name type="scientific">Staphylothermus marinus</name>
    <dbReference type="NCBI Taxonomy" id="2280"/>
    <lineage>
        <taxon>Archaea</taxon>
        <taxon>Thermoproteota</taxon>
        <taxon>Thermoprotei</taxon>
        <taxon>Desulfurococcales</taxon>
        <taxon>Desulfurococcaceae</taxon>
        <taxon>Staphylothermus</taxon>
    </lineage>
</organism>
<dbReference type="EMBL" id="DTBJ01000016">
    <property type="protein sequence ID" value="HGM58289.1"/>
    <property type="molecule type" value="Genomic_DNA"/>
</dbReference>
<dbReference type="SUPFAM" id="SSF52518">
    <property type="entry name" value="Thiamin diphosphate-binding fold (THDP-binding)"/>
    <property type="match status" value="1"/>
</dbReference>
<proteinExistence type="predicted"/>
<dbReference type="InterPro" id="IPR033412">
    <property type="entry name" value="PFOR_II"/>
</dbReference>
<gene>
    <name evidence="9" type="ORF">ENT92_02845</name>
    <name evidence="8" type="ORF">ENU14_01690</name>
</gene>
<dbReference type="FunFam" id="3.40.50.920:FF:000010">
    <property type="entry name" value="Pyruvate ferredoxin oxidoreductase, alpha subunit"/>
    <property type="match status" value="1"/>
</dbReference>
<name>A0A7C4HB26_STAMA</name>
<evidence type="ECO:0000256" key="4">
    <source>
        <dbReference type="ARBA" id="ARBA00023002"/>
    </source>
</evidence>
<dbReference type="AlphaFoldDB" id="A0A7C4HB26"/>
<dbReference type="Gene3D" id="3.40.50.920">
    <property type="match status" value="1"/>
</dbReference>
<comment type="subunit">
    <text evidence="2">Heterodimer composed of an alpha and a beta subunit.</text>
</comment>
<evidence type="ECO:0000259" key="7">
    <source>
        <dbReference type="Pfam" id="PF17147"/>
    </source>
</evidence>
<reference evidence="8" key="1">
    <citation type="journal article" date="2020" name="mSystems">
        <title>Genome- and Community-Level Interaction Insights into Carbon Utilization and Element Cycling Functions of Hydrothermarchaeota in Hydrothermal Sediment.</title>
        <authorList>
            <person name="Zhou Z."/>
            <person name="Liu Y."/>
            <person name="Xu W."/>
            <person name="Pan J."/>
            <person name="Luo Z.H."/>
            <person name="Li M."/>
        </authorList>
    </citation>
    <scope>NUCLEOTIDE SEQUENCE [LARGE SCALE GENOMIC DNA]</scope>
    <source>
        <strain evidence="9">SpSt-622</strain>
        <strain evidence="8">SpSt-642</strain>
    </source>
</reference>
<dbReference type="InterPro" id="IPR002880">
    <property type="entry name" value="Pyrv_Fd/Flavodoxin_OxRdtase_N"/>
</dbReference>
<dbReference type="EMBL" id="DTAN01000110">
    <property type="protein sequence ID" value="HGU65136.1"/>
    <property type="molecule type" value="Genomic_DNA"/>
</dbReference>
<evidence type="ECO:0000313" key="8">
    <source>
        <dbReference type="EMBL" id="HGM58289.1"/>
    </source>
</evidence>
<dbReference type="SUPFAM" id="SSF52922">
    <property type="entry name" value="TK C-terminal domain-like"/>
    <property type="match status" value="1"/>
</dbReference>
<dbReference type="Pfam" id="PF17147">
    <property type="entry name" value="PFOR_II"/>
    <property type="match status" value="1"/>
</dbReference>
<accession>A0A7C4HB26</accession>
<dbReference type="GO" id="GO:0006979">
    <property type="term" value="P:response to oxidative stress"/>
    <property type="evidence" value="ECO:0007669"/>
    <property type="project" value="TreeGrafter"/>
</dbReference>
<evidence type="ECO:0000259" key="6">
    <source>
        <dbReference type="Pfam" id="PF01855"/>
    </source>
</evidence>
<dbReference type="EC" id="1.2.7.11" evidence="3"/>
<dbReference type="GO" id="GO:0019164">
    <property type="term" value="F:pyruvate synthase activity"/>
    <property type="evidence" value="ECO:0007669"/>
    <property type="project" value="UniProtKB-ARBA"/>
</dbReference>
<evidence type="ECO:0000256" key="2">
    <source>
        <dbReference type="ARBA" id="ARBA00011631"/>
    </source>
</evidence>
<dbReference type="InterPro" id="IPR050722">
    <property type="entry name" value="Pyruvate:ferred/Flavod_OxRd"/>
</dbReference>
<dbReference type="InterPro" id="IPR009014">
    <property type="entry name" value="Transketo_C/PFOR_II"/>
</dbReference>
<dbReference type="PANTHER" id="PTHR32154:SF0">
    <property type="entry name" value="PYRUVATE-FLAVODOXIN OXIDOREDUCTASE-RELATED"/>
    <property type="match status" value="1"/>
</dbReference>
<evidence type="ECO:0000256" key="5">
    <source>
        <dbReference type="ARBA" id="ARBA00048893"/>
    </source>
</evidence>
<dbReference type="Gene3D" id="3.40.50.970">
    <property type="match status" value="1"/>
</dbReference>
<evidence type="ECO:0000256" key="3">
    <source>
        <dbReference type="ARBA" id="ARBA00012691"/>
    </source>
</evidence>
<evidence type="ECO:0000313" key="9">
    <source>
        <dbReference type="EMBL" id="HGU65136.1"/>
    </source>
</evidence>
<feature type="domain" description="Pyruvate flavodoxin/ferredoxin oxidoreductase pyrimidine binding" evidence="6">
    <location>
        <begin position="16"/>
        <end position="238"/>
    </location>
</feature>
<protein>
    <recommendedName>
        <fullName evidence="3">2-oxoacid oxidoreductase (ferredoxin)</fullName>
        <ecNumber evidence="3">1.2.7.11</ecNumber>
    </recommendedName>
</protein>
<dbReference type="GO" id="GO:0018491">
    <property type="term" value="F:2-oxobutyrate synthase activity"/>
    <property type="evidence" value="ECO:0007669"/>
    <property type="project" value="UniProtKB-ARBA"/>
</dbReference>
<keyword evidence="8" id="KW-0670">Pyruvate</keyword>
<comment type="catalytic activity">
    <reaction evidence="5">
        <text>a 2-oxocarboxylate + 2 oxidized [2Fe-2S]-[ferredoxin] + CoA = an acyl-CoA + 2 reduced [2Fe-2S]-[ferredoxin] + CO2 + H(+)</text>
        <dbReference type="Rhea" id="RHEA:42316"/>
        <dbReference type="Rhea" id="RHEA-COMP:10000"/>
        <dbReference type="Rhea" id="RHEA-COMP:10001"/>
        <dbReference type="ChEBI" id="CHEBI:15378"/>
        <dbReference type="ChEBI" id="CHEBI:16526"/>
        <dbReference type="ChEBI" id="CHEBI:33737"/>
        <dbReference type="ChEBI" id="CHEBI:33738"/>
        <dbReference type="ChEBI" id="CHEBI:35179"/>
        <dbReference type="ChEBI" id="CHEBI:57287"/>
        <dbReference type="ChEBI" id="CHEBI:58342"/>
        <dbReference type="EC" id="1.2.7.11"/>
    </reaction>
</comment>
<comment type="caution">
    <text evidence="8">The sequence shown here is derived from an EMBL/GenBank/DDBJ whole genome shotgun (WGS) entry which is preliminary data.</text>
</comment>
<dbReference type="FunFam" id="3.40.50.970:FF:000012">
    <property type="entry name" value="Pyruvate:ferredoxin (Flavodoxin) oxidoreductase"/>
    <property type="match status" value="1"/>
</dbReference>
<comment type="subunit">
    <text evidence="1">Heterotetramer of one alpha, one beta, one delta and one gamma chain.</text>
</comment>
<feature type="domain" description="Pyruvate:ferredoxin oxidoreductase core" evidence="7">
    <location>
        <begin position="262"/>
        <end position="365"/>
    </location>
</feature>
<dbReference type="Pfam" id="PF01855">
    <property type="entry name" value="POR_N"/>
    <property type="match status" value="1"/>
</dbReference>
<dbReference type="CDD" id="cd07034">
    <property type="entry name" value="TPP_PYR_PFOR_IOR-alpha_like"/>
    <property type="match status" value="1"/>
</dbReference>
<keyword evidence="4" id="KW-0560">Oxidoreductase</keyword>
<sequence>MSKTLVLTGNYAVAYATKLARVDVVAAYPITPQTTIVEKIAELIESGEMNALMINVESEHSALAACYGAALAGARVFTATSSHGLLYMHEWLHWFSRARLPSVMAIVTRTIGTPWNIWSDHFDFYDQRDTGWLLNFAMDNQEVLDLTIQSFKISEDPRVYLPVLVAIDAFILSHTATPVELPDEDAVAEWLGPRRQGYVVDGSDTIAVGNLALPEDTEELFMDIQKAMEESFTVIKEVDQEYGKLFGRSYGGLIQCINCEDAKYYTVAMGSWTGDLIEAVNKLRGEGYPIGVVRIRFYRPFPHRDLWDRLNNAKGILVYDRGLSFGAWGPLYTDLVTGMYNYTRKLPIISNIVAGIGGVNITHSDFYELTKQFVDEIEKGNEPIRFKWYHKR</sequence>
<dbReference type="PANTHER" id="PTHR32154">
    <property type="entry name" value="PYRUVATE-FLAVODOXIN OXIDOREDUCTASE-RELATED"/>
    <property type="match status" value="1"/>
</dbReference>